<dbReference type="Proteomes" id="UP000518752">
    <property type="component" value="Unassembled WGS sequence"/>
</dbReference>
<organism evidence="3 4">
    <name type="scientific">Collybiopsis confluens</name>
    <dbReference type="NCBI Taxonomy" id="2823264"/>
    <lineage>
        <taxon>Eukaryota</taxon>
        <taxon>Fungi</taxon>
        <taxon>Dikarya</taxon>
        <taxon>Basidiomycota</taxon>
        <taxon>Agaricomycotina</taxon>
        <taxon>Agaricomycetes</taxon>
        <taxon>Agaricomycetidae</taxon>
        <taxon>Agaricales</taxon>
        <taxon>Marasmiineae</taxon>
        <taxon>Omphalotaceae</taxon>
        <taxon>Collybiopsis</taxon>
    </lineage>
</organism>
<reference evidence="3 4" key="1">
    <citation type="journal article" date="2020" name="ISME J.">
        <title>Uncovering the hidden diversity of litter-decomposition mechanisms in mushroom-forming fungi.</title>
        <authorList>
            <person name="Floudas D."/>
            <person name="Bentzer J."/>
            <person name="Ahren D."/>
            <person name="Johansson T."/>
            <person name="Persson P."/>
            <person name="Tunlid A."/>
        </authorList>
    </citation>
    <scope>NUCLEOTIDE SEQUENCE [LARGE SCALE GENOMIC DNA]</scope>
    <source>
        <strain evidence="3 4">CBS 406.79</strain>
    </source>
</reference>
<accession>A0A8H5HSZ2</accession>
<dbReference type="SUPFAM" id="SSF81383">
    <property type="entry name" value="F-box domain"/>
    <property type="match status" value="1"/>
</dbReference>
<protein>
    <recommendedName>
        <fullName evidence="2">F-box domain-containing protein</fullName>
    </recommendedName>
</protein>
<dbReference type="InterPro" id="IPR036047">
    <property type="entry name" value="F-box-like_dom_sf"/>
</dbReference>
<dbReference type="CDD" id="cd09917">
    <property type="entry name" value="F-box_SF"/>
    <property type="match status" value="1"/>
</dbReference>
<dbReference type="OrthoDB" id="2322499at2759"/>
<keyword evidence="4" id="KW-1185">Reference proteome</keyword>
<sequence>MPRRSLRISEKASTTSSTLDPATSGKPPAGSVAANSSQPTGNKKASRKRSRAERLPTKRRKTTLDDLEEDPSHEQGKRALLEDIPLDIVFEIFSYLDSGDLHTLSRSTRDFRDILKDKSAEFAWRRAHANWDKPPPTVPEGMDEFSYAELLFGVHCYICGRQGKGKDGCESPLWTFQMRCCRACAHSTFPLFHVLKRKQPEQYRDEDILPREVLERQYTLEGTIPRCQLGNTAMTERLKEEFDALKTEDRVPWIIAMRQRRKTIFEYAGKCNDWYLTMSRIRRQRMLERRSTAIVKNLKELGLQEEIDKMNRHSLQDLVQFKSVDHTKVLTDQEWQSLEPELVRYISEYKSRRLKLEKEALVTQRCFNLGKALDQILANADHRNPLPGHGDILNDPSFQDLVIDTPAEDGTLTEDFFKSRLAEFLPKFLEHWVPNKVQEMLAVLQKAIPTATVSDLHLAASTFTCTSCCQPMVFPEMFHHRCCFRWSCQKPQARLAFYTERLSLSPWICCVEYSPTGSEFIYMQRIPLWNAFVFFIIAEDTDGSSCAGQELFGIVKTRISLTVIAKGDLWSMRLVKIHKLS</sequence>
<evidence type="ECO:0000259" key="2">
    <source>
        <dbReference type="PROSITE" id="PS50181"/>
    </source>
</evidence>
<feature type="compositionally biased region" description="Polar residues" evidence="1">
    <location>
        <begin position="11"/>
        <end position="21"/>
    </location>
</feature>
<evidence type="ECO:0000313" key="3">
    <source>
        <dbReference type="EMBL" id="KAF5388967.1"/>
    </source>
</evidence>
<dbReference type="Pfam" id="PF00646">
    <property type="entry name" value="F-box"/>
    <property type="match status" value="1"/>
</dbReference>
<feature type="compositionally biased region" description="Basic residues" evidence="1">
    <location>
        <begin position="44"/>
        <end position="61"/>
    </location>
</feature>
<evidence type="ECO:0000256" key="1">
    <source>
        <dbReference type="SAM" id="MobiDB-lite"/>
    </source>
</evidence>
<evidence type="ECO:0000313" key="4">
    <source>
        <dbReference type="Proteomes" id="UP000518752"/>
    </source>
</evidence>
<dbReference type="AlphaFoldDB" id="A0A8H5HSZ2"/>
<dbReference type="InterPro" id="IPR001810">
    <property type="entry name" value="F-box_dom"/>
</dbReference>
<gene>
    <name evidence="3" type="ORF">D9757_005042</name>
</gene>
<feature type="region of interest" description="Disordered" evidence="1">
    <location>
        <begin position="1"/>
        <end position="76"/>
    </location>
</feature>
<name>A0A8H5HSZ2_9AGAR</name>
<dbReference type="EMBL" id="JAACJN010000025">
    <property type="protein sequence ID" value="KAF5388967.1"/>
    <property type="molecule type" value="Genomic_DNA"/>
</dbReference>
<dbReference type="PROSITE" id="PS50181">
    <property type="entry name" value="FBOX"/>
    <property type="match status" value="1"/>
</dbReference>
<comment type="caution">
    <text evidence="3">The sequence shown here is derived from an EMBL/GenBank/DDBJ whole genome shotgun (WGS) entry which is preliminary data.</text>
</comment>
<proteinExistence type="predicted"/>
<feature type="domain" description="F-box" evidence="2">
    <location>
        <begin position="78"/>
        <end position="127"/>
    </location>
</feature>